<protein>
    <recommendedName>
        <fullName evidence="2">cysteine-S-conjugate beta-lyase</fullName>
        <ecNumber evidence="2">4.4.1.13</ecNumber>
    </recommendedName>
</protein>
<keyword evidence="4" id="KW-0456">Lyase</keyword>
<dbReference type="InterPro" id="IPR015422">
    <property type="entry name" value="PyrdxlP-dep_Trfase_small"/>
</dbReference>
<dbReference type="InterPro" id="IPR015424">
    <property type="entry name" value="PyrdxlP-dep_Trfase"/>
</dbReference>
<dbReference type="InterPro" id="IPR004839">
    <property type="entry name" value="Aminotransferase_I/II_large"/>
</dbReference>
<dbReference type="InterPro" id="IPR051798">
    <property type="entry name" value="Class-II_PLP-Dep_Aminotrans"/>
</dbReference>
<evidence type="ECO:0000256" key="1">
    <source>
        <dbReference type="ARBA" id="ARBA00001933"/>
    </source>
</evidence>
<evidence type="ECO:0000256" key="3">
    <source>
        <dbReference type="ARBA" id="ARBA00022898"/>
    </source>
</evidence>
<dbReference type="PANTHER" id="PTHR43525:SF1">
    <property type="entry name" value="PROTEIN MALY"/>
    <property type="match status" value="1"/>
</dbReference>
<dbReference type="AlphaFoldDB" id="A0A0F9PBZ5"/>
<dbReference type="Gene3D" id="3.90.1150.10">
    <property type="entry name" value="Aspartate Aminotransferase, domain 1"/>
    <property type="match status" value="1"/>
</dbReference>
<evidence type="ECO:0000256" key="2">
    <source>
        <dbReference type="ARBA" id="ARBA00012224"/>
    </source>
</evidence>
<dbReference type="CDD" id="cd00609">
    <property type="entry name" value="AAT_like"/>
    <property type="match status" value="1"/>
</dbReference>
<comment type="similarity">
    <text evidence="5">Belongs to the class-II pyridoxal-phosphate-dependent aminotransferase family. MalY/PatB cystathionine beta-lyase subfamily.</text>
</comment>
<dbReference type="PANTHER" id="PTHR43525">
    <property type="entry name" value="PROTEIN MALY"/>
    <property type="match status" value="1"/>
</dbReference>
<evidence type="ECO:0000259" key="6">
    <source>
        <dbReference type="Pfam" id="PF00155"/>
    </source>
</evidence>
<sequence>MKYDFDRVIDRTRTNSMKWNKHFLKDRFESEEVLPLWVADMDFQCPQPVIEVLKKRAAEEIYGYSWHKIPAYLNAVTNWMKRRHNWEVNKDWIVFSPGIVPAIYMLIQTFVNIGEKVIIQPPVYDPFFTAIENNGRQVLLNQLLYENKKYSIDFEDFEEKAKDPLTKMFILCSPHNPIGRVWTEKELRRIGDICLDNEILIVSDEIHHDLILSGYKHTLFSTISKEFEQNTFVCTAPGKTFNIAGLQISNIIISDKRKREAFTNTIMNINGIMIPNVFGIVALITGYDEGEEWLDQVLKYIEANFKFLKEFISENLPDVDFIDPEGTYLAWLDFSKLGMNDEELREFMLKKAKVALDDGKIFGPGGEGFQRMNIACPRSLLKECMIRIVNALN</sequence>
<comment type="cofactor">
    <cofactor evidence="1">
        <name>pyridoxal 5'-phosphate</name>
        <dbReference type="ChEBI" id="CHEBI:597326"/>
    </cofactor>
</comment>
<reference evidence="7" key="1">
    <citation type="journal article" date="2015" name="Nature">
        <title>Complex archaea that bridge the gap between prokaryotes and eukaryotes.</title>
        <authorList>
            <person name="Spang A."/>
            <person name="Saw J.H."/>
            <person name="Jorgensen S.L."/>
            <person name="Zaremba-Niedzwiedzka K."/>
            <person name="Martijn J."/>
            <person name="Lind A.E."/>
            <person name="van Eijk R."/>
            <person name="Schleper C."/>
            <person name="Guy L."/>
            <person name="Ettema T.J."/>
        </authorList>
    </citation>
    <scope>NUCLEOTIDE SEQUENCE</scope>
</reference>
<comment type="caution">
    <text evidence="7">The sequence shown here is derived from an EMBL/GenBank/DDBJ whole genome shotgun (WGS) entry which is preliminary data.</text>
</comment>
<dbReference type="SUPFAM" id="SSF53383">
    <property type="entry name" value="PLP-dependent transferases"/>
    <property type="match status" value="1"/>
</dbReference>
<dbReference type="NCBIfam" id="TIGR04350">
    <property type="entry name" value="C_S_lyase_PatB"/>
    <property type="match status" value="1"/>
</dbReference>
<keyword evidence="3" id="KW-0663">Pyridoxal phosphate</keyword>
<evidence type="ECO:0000313" key="7">
    <source>
        <dbReference type="EMBL" id="KKN22042.1"/>
    </source>
</evidence>
<proteinExistence type="inferred from homology"/>
<organism evidence="7">
    <name type="scientific">marine sediment metagenome</name>
    <dbReference type="NCBI Taxonomy" id="412755"/>
    <lineage>
        <taxon>unclassified sequences</taxon>
        <taxon>metagenomes</taxon>
        <taxon>ecological metagenomes</taxon>
    </lineage>
</organism>
<feature type="domain" description="Aminotransferase class I/classII large" evidence="6">
    <location>
        <begin position="33"/>
        <end position="384"/>
    </location>
</feature>
<gene>
    <name evidence="7" type="ORF">LCGC14_0919240</name>
</gene>
<dbReference type="InterPro" id="IPR015421">
    <property type="entry name" value="PyrdxlP-dep_Trfase_major"/>
</dbReference>
<dbReference type="GO" id="GO:0030170">
    <property type="term" value="F:pyridoxal phosphate binding"/>
    <property type="evidence" value="ECO:0007669"/>
    <property type="project" value="InterPro"/>
</dbReference>
<evidence type="ECO:0000256" key="4">
    <source>
        <dbReference type="ARBA" id="ARBA00023239"/>
    </source>
</evidence>
<evidence type="ECO:0000256" key="5">
    <source>
        <dbReference type="ARBA" id="ARBA00037974"/>
    </source>
</evidence>
<dbReference type="EC" id="4.4.1.13" evidence="2"/>
<dbReference type="Pfam" id="PF00155">
    <property type="entry name" value="Aminotran_1_2"/>
    <property type="match status" value="1"/>
</dbReference>
<name>A0A0F9PBZ5_9ZZZZ</name>
<dbReference type="GO" id="GO:0047804">
    <property type="term" value="F:cysteine-S-conjugate beta-lyase activity"/>
    <property type="evidence" value="ECO:0007669"/>
    <property type="project" value="UniProtKB-EC"/>
</dbReference>
<dbReference type="EMBL" id="LAZR01003097">
    <property type="protein sequence ID" value="KKN22042.1"/>
    <property type="molecule type" value="Genomic_DNA"/>
</dbReference>
<dbReference type="InterPro" id="IPR027619">
    <property type="entry name" value="C-S_lyase_PatB-like"/>
</dbReference>
<dbReference type="Gene3D" id="3.40.640.10">
    <property type="entry name" value="Type I PLP-dependent aspartate aminotransferase-like (Major domain)"/>
    <property type="match status" value="1"/>
</dbReference>
<accession>A0A0F9PBZ5</accession>